<proteinExistence type="predicted"/>
<keyword evidence="2" id="KW-1185">Reference proteome</keyword>
<name>A0A5B7JVI7_PORTR</name>
<organism evidence="1 2">
    <name type="scientific">Portunus trituberculatus</name>
    <name type="common">Swimming crab</name>
    <name type="synonym">Neptunus trituberculatus</name>
    <dbReference type="NCBI Taxonomy" id="210409"/>
    <lineage>
        <taxon>Eukaryota</taxon>
        <taxon>Metazoa</taxon>
        <taxon>Ecdysozoa</taxon>
        <taxon>Arthropoda</taxon>
        <taxon>Crustacea</taxon>
        <taxon>Multicrustacea</taxon>
        <taxon>Malacostraca</taxon>
        <taxon>Eumalacostraca</taxon>
        <taxon>Eucarida</taxon>
        <taxon>Decapoda</taxon>
        <taxon>Pleocyemata</taxon>
        <taxon>Brachyura</taxon>
        <taxon>Eubrachyura</taxon>
        <taxon>Portunoidea</taxon>
        <taxon>Portunidae</taxon>
        <taxon>Portuninae</taxon>
        <taxon>Portunus</taxon>
    </lineage>
</organism>
<evidence type="ECO:0000313" key="2">
    <source>
        <dbReference type="Proteomes" id="UP000324222"/>
    </source>
</evidence>
<protein>
    <submittedName>
        <fullName evidence="1">Uncharacterized protein</fullName>
    </submittedName>
</protein>
<dbReference type="AlphaFoldDB" id="A0A5B7JVI7"/>
<accession>A0A5B7JVI7</accession>
<evidence type="ECO:0000313" key="1">
    <source>
        <dbReference type="EMBL" id="MPD00901.1"/>
    </source>
</evidence>
<dbReference type="EMBL" id="VSRR010124886">
    <property type="protein sequence ID" value="MPD00901.1"/>
    <property type="molecule type" value="Genomic_DNA"/>
</dbReference>
<dbReference type="Proteomes" id="UP000324222">
    <property type="component" value="Unassembled WGS sequence"/>
</dbReference>
<reference evidence="1 2" key="1">
    <citation type="submission" date="2019-05" db="EMBL/GenBank/DDBJ databases">
        <title>Another draft genome of Portunus trituberculatus and its Hox gene families provides insights of decapod evolution.</title>
        <authorList>
            <person name="Jeong J.-H."/>
            <person name="Song I."/>
            <person name="Kim S."/>
            <person name="Choi T."/>
            <person name="Kim D."/>
            <person name="Ryu S."/>
            <person name="Kim W."/>
        </authorList>
    </citation>
    <scope>NUCLEOTIDE SEQUENCE [LARGE SCALE GENOMIC DNA]</scope>
    <source>
        <tissue evidence="1">Muscle</tissue>
    </source>
</reference>
<gene>
    <name evidence="1" type="ORF">E2C01_096406</name>
</gene>
<sequence>MLLEGGLSSVVDKHSYHVGPVFETTGPHGDEVPRPRQPALPPIVVQVDSDTDYIPNLFGNYSENSVPEVRQISPPRWFLAYYRNGRGNFILASWYLFKEIGTIPEGNFKKYGKGVLVRAKDITQARM</sequence>
<comment type="caution">
    <text evidence="1">The sequence shown here is derived from an EMBL/GenBank/DDBJ whole genome shotgun (WGS) entry which is preliminary data.</text>
</comment>